<keyword evidence="5 6" id="KW-0472">Membrane</keyword>
<reference evidence="7 8" key="2">
    <citation type="journal article" date="2014" name="PLoS ONE">
        <title>Evolution of mitochondria reconstructed from the energy metabolism of living bacteria.</title>
        <authorList>
            <person name="Degli Esposti M."/>
            <person name="Chouaia B."/>
            <person name="Comandatore F."/>
            <person name="Crotti E."/>
            <person name="Sassera D."/>
            <person name="Lievens P.M."/>
            <person name="Daffonchio D."/>
            <person name="Bandi C."/>
        </authorList>
    </citation>
    <scope>NUCLEOTIDE SEQUENCE [LARGE SCALE GENOMIC DNA]</scope>
    <source>
        <strain evidence="7 8">SF2.1</strain>
    </source>
</reference>
<keyword evidence="3 6" id="KW-0812">Transmembrane</keyword>
<keyword evidence="4 6" id="KW-1133">Transmembrane helix</keyword>
<evidence type="ECO:0000256" key="5">
    <source>
        <dbReference type="ARBA" id="ARBA00023136"/>
    </source>
</evidence>
<evidence type="ECO:0000256" key="3">
    <source>
        <dbReference type="ARBA" id="ARBA00022692"/>
    </source>
</evidence>
<feature type="transmembrane region" description="Helical" evidence="6">
    <location>
        <begin position="141"/>
        <end position="158"/>
    </location>
</feature>
<sequence>MSTDQPAMKNRSNSHRHTAWRAMLSPTSGLSLYERFEQAIMLVVIALIMAVTVAATLHLVVAVWRLLTSPAIDPTDQAVFQTVFGAMFVVIIALEFKRSLLAVLAHNENVVRVRTIVLIALLAIARKFILLDLQATAPMEIFALAAAVLSLGIVYWLIREQDARVIARKSASGVETEERTRN</sequence>
<evidence type="ECO:0000256" key="6">
    <source>
        <dbReference type="SAM" id="Phobius"/>
    </source>
</evidence>
<evidence type="ECO:0000256" key="4">
    <source>
        <dbReference type="ARBA" id="ARBA00022989"/>
    </source>
</evidence>
<evidence type="ECO:0000313" key="8">
    <source>
        <dbReference type="Proteomes" id="UP000027583"/>
    </source>
</evidence>
<accession>A0A060QK71</accession>
<dbReference type="InterPro" id="IPR020948">
    <property type="entry name" value="P_starv_induced_PsiE-like"/>
</dbReference>
<dbReference type="EMBL" id="CBLX010000010">
    <property type="protein sequence ID" value="CDG39711.1"/>
    <property type="molecule type" value="Genomic_DNA"/>
</dbReference>
<evidence type="ECO:0000256" key="1">
    <source>
        <dbReference type="ARBA" id="ARBA00004651"/>
    </source>
</evidence>
<dbReference type="eggNOG" id="COG3431">
    <property type="taxonomic scope" value="Bacteria"/>
</dbReference>
<gene>
    <name evidence="7" type="ORF">ASAP_1666</name>
</gene>
<feature type="transmembrane region" description="Helical" evidence="6">
    <location>
        <begin position="39"/>
        <end position="66"/>
    </location>
</feature>
<evidence type="ECO:0000313" key="7">
    <source>
        <dbReference type="EMBL" id="CDG39711.1"/>
    </source>
</evidence>
<dbReference type="Pfam" id="PF06146">
    <property type="entry name" value="PsiE"/>
    <property type="match status" value="1"/>
</dbReference>
<protein>
    <recommendedName>
        <fullName evidence="9">Protein PsiE</fullName>
    </recommendedName>
</protein>
<reference evidence="7 8" key="1">
    <citation type="journal article" date="2014" name="Genome Biol. Evol.">
        <title>Acetic acid bacteria genomes reveal functional traits for adaptation to life in insect guts.</title>
        <authorList>
            <person name="Chouaia B."/>
            <person name="Gaiarsa S."/>
            <person name="Crotti E."/>
            <person name="Comandatore F."/>
            <person name="Degli Esposti M."/>
            <person name="Ricci I."/>
            <person name="Alma A."/>
            <person name="Favia G."/>
            <person name="Bandi C."/>
            <person name="Daffonchio D."/>
        </authorList>
    </citation>
    <scope>NUCLEOTIDE SEQUENCE [LARGE SCALE GENOMIC DNA]</scope>
    <source>
        <strain evidence="7 8">SF2.1</strain>
    </source>
</reference>
<organism evidence="7 8">
    <name type="scientific">Asaia bogorensis</name>
    <dbReference type="NCBI Taxonomy" id="91915"/>
    <lineage>
        <taxon>Bacteria</taxon>
        <taxon>Pseudomonadati</taxon>
        <taxon>Pseudomonadota</taxon>
        <taxon>Alphaproteobacteria</taxon>
        <taxon>Acetobacterales</taxon>
        <taxon>Acetobacteraceae</taxon>
        <taxon>Asaia</taxon>
    </lineage>
</organism>
<evidence type="ECO:0008006" key="9">
    <source>
        <dbReference type="Google" id="ProtNLM"/>
    </source>
</evidence>
<evidence type="ECO:0000256" key="2">
    <source>
        <dbReference type="ARBA" id="ARBA00022475"/>
    </source>
</evidence>
<comment type="caution">
    <text evidence="7">The sequence shown here is derived from an EMBL/GenBank/DDBJ whole genome shotgun (WGS) entry which is preliminary data.</text>
</comment>
<dbReference type="GO" id="GO:0005886">
    <property type="term" value="C:plasma membrane"/>
    <property type="evidence" value="ECO:0007669"/>
    <property type="project" value="UniProtKB-SubCell"/>
</dbReference>
<comment type="subcellular location">
    <subcellularLocation>
        <location evidence="1">Cell membrane</location>
        <topology evidence="1">Multi-pass membrane protein</topology>
    </subcellularLocation>
</comment>
<feature type="transmembrane region" description="Helical" evidence="6">
    <location>
        <begin position="116"/>
        <end position="135"/>
    </location>
</feature>
<keyword evidence="2" id="KW-1003">Cell membrane</keyword>
<name>A0A060QK71_9PROT</name>
<dbReference type="AlphaFoldDB" id="A0A060QK71"/>
<feature type="transmembrane region" description="Helical" evidence="6">
    <location>
        <begin position="78"/>
        <end position="96"/>
    </location>
</feature>
<dbReference type="Proteomes" id="UP000027583">
    <property type="component" value="Unassembled WGS sequence"/>
</dbReference>
<proteinExistence type="predicted"/>